<proteinExistence type="predicted"/>
<protein>
    <submittedName>
        <fullName evidence="1">Uncharacterized protein</fullName>
    </submittedName>
</protein>
<organism evidence="1 2">
    <name type="scientific">Fragilariopsis cylindrus CCMP1102</name>
    <dbReference type="NCBI Taxonomy" id="635003"/>
    <lineage>
        <taxon>Eukaryota</taxon>
        <taxon>Sar</taxon>
        <taxon>Stramenopiles</taxon>
        <taxon>Ochrophyta</taxon>
        <taxon>Bacillariophyta</taxon>
        <taxon>Bacillariophyceae</taxon>
        <taxon>Bacillariophycidae</taxon>
        <taxon>Bacillariales</taxon>
        <taxon>Bacillariaceae</taxon>
        <taxon>Fragilariopsis</taxon>
    </lineage>
</organism>
<evidence type="ECO:0000313" key="2">
    <source>
        <dbReference type="Proteomes" id="UP000095751"/>
    </source>
</evidence>
<reference evidence="1 2" key="1">
    <citation type="submission" date="2016-09" db="EMBL/GenBank/DDBJ databases">
        <title>Extensive genetic diversity and differential bi-allelic expression allows diatom success in the polar Southern Ocean.</title>
        <authorList>
            <consortium name="DOE Joint Genome Institute"/>
            <person name="Mock T."/>
            <person name="Otillar R.P."/>
            <person name="Strauss J."/>
            <person name="Dupont C."/>
            <person name="Frickenhaus S."/>
            <person name="Maumus F."/>
            <person name="Mcmullan M."/>
            <person name="Sanges R."/>
            <person name="Schmutz J."/>
            <person name="Toseland A."/>
            <person name="Valas R."/>
            <person name="Veluchamy A."/>
            <person name="Ward B.J."/>
            <person name="Allen A."/>
            <person name="Barry K."/>
            <person name="Falciatore A."/>
            <person name="Ferrante M."/>
            <person name="Fortunato A.E."/>
            <person name="Gloeckner G."/>
            <person name="Gruber A."/>
            <person name="Hipkin R."/>
            <person name="Janech M."/>
            <person name="Kroth P."/>
            <person name="Leese F."/>
            <person name="Lindquist E."/>
            <person name="Lyon B.R."/>
            <person name="Martin J."/>
            <person name="Mayer C."/>
            <person name="Parker M."/>
            <person name="Quesneville H."/>
            <person name="Raymond J."/>
            <person name="Uhlig C."/>
            <person name="Valentin K.U."/>
            <person name="Worden A.Z."/>
            <person name="Armbrust E.V."/>
            <person name="Bowler C."/>
            <person name="Green B."/>
            <person name="Moulton V."/>
            <person name="Van Oosterhout C."/>
            <person name="Grigoriev I."/>
        </authorList>
    </citation>
    <scope>NUCLEOTIDE SEQUENCE [LARGE SCALE GENOMIC DNA]</scope>
    <source>
        <strain evidence="1 2">CCMP1102</strain>
    </source>
</reference>
<name>A0A1E7FGM5_9STRA</name>
<dbReference type="AlphaFoldDB" id="A0A1E7FGM5"/>
<gene>
    <name evidence="1" type="ORF">FRACYDRAFT_237742</name>
</gene>
<keyword evidence="2" id="KW-1185">Reference proteome</keyword>
<dbReference type="Proteomes" id="UP000095751">
    <property type="component" value="Unassembled WGS sequence"/>
</dbReference>
<dbReference type="EMBL" id="KV784357">
    <property type="protein sequence ID" value="OEU17331.1"/>
    <property type="molecule type" value="Genomic_DNA"/>
</dbReference>
<evidence type="ECO:0000313" key="1">
    <source>
        <dbReference type="EMBL" id="OEU17331.1"/>
    </source>
</evidence>
<sequence length="349" mass="40576">MPGLPDAVVVGDIVSGLYTNDLAFNTNTYTGDIKKNIEDSYRSMYRVQDQVIGIFDNNDDPIAIMQQYKEEHYSKYNNNLCTDDQRWYSTTTFKKENGCFILAKEKKDDRRIFIGKDIVAIDDNNGSTLYVKNDARTRRDGDTSILFTLKMMHVHVETVTLQVRRYEYSTTLQRTLSSTVPSLVRPPSLILLLLLDDVNTIQSVNRLLALFQVKYKMRPDVYDDRYGTTTINDEYKDEYYFYHDSHIEDSHRRSHFVTSDVCFDNNIIALMQRILYQDDTPHVEDDAYRWFHSFTSTDGEILLFLILVPRLLLLLRKSGVAAPEIMLNQPRNTTVGDTRIHHTPITFTT</sequence>
<dbReference type="InParanoid" id="A0A1E7FGM5"/>
<accession>A0A1E7FGM5</accession>
<dbReference type="KEGG" id="fcy:FRACYDRAFT_237742"/>